<protein>
    <submittedName>
        <fullName evidence="2">Uncharacterized protein</fullName>
    </submittedName>
</protein>
<organism evidence="2 3">
    <name type="scientific">Mycobacterium tuberculosis</name>
    <dbReference type="NCBI Taxonomy" id="1773"/>
    <lineage>
        <taxon>Bacteria</taxon>
        <taxon>Bacillati</taxon>
        <taxon>Actinomycetota</taxon>
        <taxon>Actinomycetes</taxon>
        <taxon>Mycobacteriales</taxon>
        <taxon>Mycobacteriaceae</taxon>
        <taxon>Mycobacterium</taxon>
        <taxon>Mycobacterium tuberculosis complex</taxon>
    </lineage>
</organism>
<dbReference type="AlphaFoldDB" id="A0A0U0R6K4"/>
<gene>
    <name evidence="2" type="ORF">ERS007703_02066</name>
</gene>
<name>A0A0U0R6K4_MYCTX</name>
<accession>A0A0U0R6K4</accession>
<feature type="region of interest" description="Disordered" evidence="1">
    <location>
        <begin position="27"/>
        <end position="48"/>
    </location>
</feature>
<dbReference type="EMBL" id="CSAE01000204">
    <property type="protein sequence ID" value="COV79355.1"/>
    <property type="molecule type" value="Genomic_DNA"/>
</dbReference>
<proteinExistence type="predicted"/>
<evidence type="ECO:0000256" key="1">
    <source>
        <dbReference type="SAM" id="MobiDB-lite"/>
    </source>
</evidence>
<evidence type="ECO:0000313" key="3">
    <source>
        <dbReference type="Proteomes" id="UP000038802"/>
    </source>
</evidence>
<evidence type="ECO:0000313" key="2">
    <source>
        <dbReference type="EMBL" id="COV79355.1"/>
    </source>
</evidence>
<dbReference type="Proteomes" id="UP000038802">
    <property type="component" value="Unassembled WGS sequence"/>
</dbReference>
<reference evidence="3" key="1">
    <citation type="submission" date="2015-03" db="EMBL/GenBank/DDBJ databases">
        <authorList>
            <consortium name="Pathogen Informatics"/>
        </authorList>
    </citation>
    <scope>NUCLEOTIDE SEQUENCE [LARGE SCALE GENOMIC DNA]</scope>
    <source>
        <strain evidence="3">K00500041</strain>
    </source>
</reference>
<sequence length="97" mass="9975">MPSASAVPTITPIMMVVRCATNCSRGMRRGLSGSGPNHHSVADAADPNAANAASSSAARFSSISRSSLLNISAMASVISRPSLRVRTVASDCFAERP</sequence>